<protein>
    <submittedName>
        <fullName evidence="2">DUF2384 domain-containing protein</fullName>
    </submittedName>
</protein>
<evidence type="ECO:0000313" key="2">
    <source>
        <dbReference type="EMBL" id="PUZ25070.1"/>
    </source>
</evidence>
<dbReference type="AlphaFoldDB" id="A0A2T7BFL2"/>
<evidence type="ECO:0000313" key="3">
    <source>
        <dbReference type="Proteomes" id="UP000244450"/>
    </source>
</evidence>
<proteinExistence type="predicted"/>
<evidence type="ECO:0000256" key="1">
    <source>
        <dbReference type="SAM" id="MobiDB-lite"/>
    </source>
</evidence>
<dbReference type="OrthoDB" id="5770459at2"/>
<feature type="region of interest" description="Disordered" evidence="1">
    <location>
        <begin position="1"/>
        <end position="25"/>
    </location>
</feature>
<gene>
    <name evidence="2" type="ORF">DCC81_12210</name>
</gene>
<organism evidence="2 3">
    <name type="scientific">Chitinophaga parva</name>
    <dbReference type="NCBI Taxonomy" id="2169414"/>
    <lineage>
        <taxon>Bacteria</taxon>
        <taxon>Pseudomonadati</taxon>
        <taxon>Bacteroidota</taxon>
        <taxon>Chitinophagia</taxon>
        <taxon>Chitinophagales</taxon>
        <taxon>Chitinophagaceae</taxon>
        <taxon>Chitinophaga</taxon>
    </lineage>
</organism>
<dbReference type="EMBL" id="QCYK01000002">
    <property type="protein sequence ID" value="PUZ25070.1"/>
    <property type="molecule type" value="Genomic_DNA"/>
</dbReference>
<name>A0A2T7BFL2_9BACT</name>
<feature type="compositionally biased region" description="Low complexity" evidence="1">
    <location>
        <begin position="11"/>
        <end position="22"/>
    </location>
</feature>
<keyword evidence="3" id="KW-1185">Reference proteome</keyword>
<accession>A0A2T7BFL2</accession>
<reference evidence="2 3" key="1">
    <citation type="submission" date="2018-04" db="EMBL/GenBank/DDBJ databases">
        <title>Chitinophaga fuyangensis sp. nov., isolated from soil in a chemical factory.</title>
        <authorList>
            <person name="Chen K."/>
        </authorList>
    </citation>
    <scope>NUCLEOTIDE SEQUENCE [LARGE SCALE GENOMIC DNA]</scope>
    <source>
        <strain evidence="2 3">LY-1</strain>
    </source>
</reference>
<comment type="caution">
    <text evidence="2">The sequence shown here is derived from an EMBL/GenBank/DDBJ whole genome shotgun (WGS) entry which is preliminary data.</text>
</comment>
<dbReference type="Proteomes" id="UP000244450">
    <property type="component" value="Unassembled WGS sequence"/>
</dbReference>
<sequence length="168" mass="19029">MALSTSRGKKAASVTKTATTPKPNNLTWIRNDKHGQLKGKYDNITGPLQVIVRVARAGVDTDVFYSFASMVDMPDKLLAEMINMTTRTLSNYKEQQKMLEPTKAEHLLKVITLFKKGEELLGNLTEVKNWLNKPMWKSKEKYIDWLHTPGGVDLVSQELDRMAEGYSL</sequence>
<dbReference type="RefSeq" id="WP_108686907.1">
    <property type="nucleotide sequence ID" value="NZ_QCYK01000002.1"/>
</dbReference>